<organism evidence="1">
    <name type="scientific">marine metagenome</name>
    <dbReference type="NCBI Taxonomy" id="408172"/>
    <lineage>
        <taxon>unclassified sequences</taxon>
        <taxon>metagenomes</taxon>
        <taxon>ecological metagenomes</taxon>
    </lineage>
</organism>
<gene>
    <name evidence="1" type="ORF">METZ01_LOCUS376379</name>
</gene>
<proteinExistence type="predicted"/>
<protein>
    <submittedName>
        <fullName evidence="1">Uncharacterized protein</fullName>
    </submittedName>
</protein>
<evidence type="ECO:0000313" key="1">
    <source>
        <dbReference type="EMBL" id="SVD23525.1"/>
    </source>
</evidence>
<sequence length="187" mass="21224">MFTELPKSKDIMENPMGFPTSFELPIINDLTKYKNTLYAPAHVTTNWDGYKTHLASVRPNFHPKVLMMGHDMSEIENITLMALGGVIREMNGVPYYLLVGPQNVHLTLEAIEKNQPEWLGISLYTGLTTYVFEWLIQYKIDKARSITRKKISDFETADKLLKGMVREAKGPVYEGNQLVYAPVIIGG</sequence>
<accession>A0A382TP33</accession>
<feature type="non-terminal residue" evidence="1">
    <location>
        <position position="187"/>
    </location>
</feature>
<reference evidence="1" key="1">
    <citation type="submission" date="2018-05" db="EMBL/GenBank/DDBJ databases">
        <authorList>
            <person name="Lanie J.A."/>
            <person name="Ng W.-L."/>
            <person name="Kazmierczak K.M."/>
            <person name="Andrzejewski T.M."/>
            <person name="Davidsen T.M."/>
            <person name="Wayne K.J."/>
            <person name="Tettelin H."/>
            <person name="Glass J.I."/>
            <person name="Rusch D."/>
            <person name="Podicherti R."/>
            <person name="Tsui H.-C.T."/>
            <person name="Winkler M.E."/>
        </authorList>
    </citation>
    <scope>NUCLEOTIDE SEQUENCE</scope>
</reference>
<dbReference type="EMBL" id="UINC01137904">
    <property type="protein sequence ID" value="SVD23525.1"/>
    <property type="molecule type" value="Genomic_DNA"/>
</dbReference>
<dbReference type="AlphaFoldDB" id="A0A382TP33"/>
<name>A0A382TP33_9ZZZZ</name>